<dbReference type="Gene3D" id="1.20.140.70">
    <property type="entry name" value="Oligopeptidase f, N-terminal domain"/>
    <property type="match status" value="1"/>
</dbReference>
<dbReference type="GO" id="GO:0006518">
    <property type="term" value="P:peptide metabolic process"/>
    <property type="evidence" value="ECO:0007669"/>
    <property type="project" value="TreeGrafter"/>
</dbReference>
<feature type="domain" description="Peptidase M3A/M3B catalytic" evidence="8">
    <location>
        <begin position="214"/>
        <end position="595"/>
    </location>
</feature>
<comment type="similarity">
    <text evidence="6">Belongs to the peptidase M3B family.</text>
</comment>
<name>A0A517N1V6_9BACT</name>
<dbReference type="SUPFAM" id="SSF55486">
    <property type="entry name" value="Metalloproteases ('zincins'), catalytic domain"/>
    <property type="match status" value="1"/>
</dbReference>
<dbReference type="GO" id="GO:0004222">
    <property type="term" value="F:metalloendopeptidase activity"/>
    <property type="evidence" value="ECO:0007669"/>
    <property type="project" value="UniProtKB-UniRule"/>
</dbReference>
<organism evidence="10 11">
    <name type="scientific">Adhaeretor mobilis</name>
    <dbReference type="NCBI Taxonomy" id="1930276"/>
    <lineage>
        <taxon>Bacteria</taxon>
        <taxon>Pseudomonadati</taxon>
        <taxon>Planctomycetota</taxon>
        <taxon>Planctomycetia</taxon>
        <taxon>Pirellulales</taxon>
        <taxon>Lacipirellulaceae</taxon>
        <taxon>Adhaeretor</taxon>
    </lineage>
</organism>
<dbReference type="NCBIfam" id="TIGR00181">
    <property type="entry name" value="pepF"/>
    <property type="match status" value="1"/>
</dbReference>
<gene>
    <name evidence="10" type="primary">pepF1</name>
    <name evidence="10" type="ORF">HG15A2_43300</name>
</gene>
<comment type="function">
    <text evidence="6">Has oligopeptidase activity and degrades a variety of small bioactive peptides.</text>
</comment>
<evidence type="ECO:0000313" key="11">
    <source>
        <dbReference type="Proteomes" id="UP000319852"/>
    </source>
</evidence>
<evidence type="ECO:0000256" key="3">
    <source>
        <dbReference type="ARBA" id="ARBA00022801"/>
    </source>
</evidence>
<dbReference type="InterPro" id="IPR013647">
    <property type="entry name" value="OligopepF_N_dom"/>
</dbReference>
<dbReference type="GO" id="GO:0006508">
    <property type="term" value="P:proteolysis"/>
    <property type="evidence" value="ECO:0007669"/>
    <property type="project" value="UniProtKB-KW"/>
</dbReference>
<dbReference type="GO" id="GO:0046872">
    <property type="term" value="F:metal ion binding"/>
    <property type="evidence" value="ECO:0007669"/>
    <property type="project" value="UniProtKB-UniRule"/>
</dbReference>
<accession>A0A517N1V6</accession>
<dbReference type="InterPro" id="IPR042088">
    <property type="entry name" value="OligoPept_F_C"/>
</dbReference>
<dbReference type="EMBL" id="CP036263">
    <property type="protein sequence ID" value="QDT00988.1"/>
    <property type="molecule type" value="Genomic_DNA"/>
</dbReference>
<evidence type="ECO:0000259" key="8">
    <source>
        <dbReference type="Pfam" id="PF01432"/>
    </source>
</evidence>
<dbReference type="PANTHER" id="PTHR11804:SF84">
    <property type="entry name" value="SACCHAROLYSIN"/>
    <property type="match status" value="1"/>
</dbReference>
<dbReference type="Gene3D" id="1.10.287.830">
    <property type="entry name" value="putative peptidase helix hairpin domain like"/>
    <property type="match status" value="1"/>
</dbReference>
<reference evidence="10 11" key="1">
    <citation type="submission" date="2019-02" db="EMBL/GenBank/DDBJ databases">
        <title>Deep-cultivation of Planctomycetes and their phenomic and genomic characterization uncovers novel biology.</title>
        <authorList>
            <person name="Wiegand S."/>
            <person name="Jogler M."/>
            <person name="Boedeker C."/>
            <person name="Pinto D."/>
            <person name="Vollmers J."/>
            <person name="Rivas-Marin E."/>
            <person name="Kohn T."/>
            <person name="Peeters S.H."/>
            <person name="Heuer A."/>
            <person name="Rast P."/>
            <person name="Oberbeckmann S."/>
            <person name="Bunk B."/>
            <person name="Jeske O."/>
            <person name="Meyerdierks A."/>
            <person name="Storesund J.E."/>
            <person name="Kallscheuer N."/>
            <person name="Luecker S."/>
            <person name="Lage O.M."/>
            <person name="Pohl T."/>
            <person name="Merkel B.J."/>
            <person name="Hornburger P."/>
            <person name="Mueller R.-W."/>
            <person name="Bruemmer F."/>
            <person name="Labrenz M."/>
            <person name="Spormann A.M."/>
            <person name="Op den Camp H."/>
            <person name="Overmann J."/>
            <person name="Amann R."/>
            <person name="Jetten M.S.M."/>
            <person name="Mascher T."/>
            <person name="Medema M.H."/>
            <person name="Devos D.P."/>
            <person name="Kaster A.-K."/>
            <person name="Ovreas L."/>
            <person name="Rohde M."/>
            <person name="Galperin M.Y."/>
            <person name="Jogler C."/>
        </authorList>
    </citation>
    <scope>NUCLEOTIDE SEQUENCE [LARGE SCALE GENOMIC DNA]</scope>
    <source>
        <strain evidence="10 11">HG15A2</strain>
    </source>
</reference>
<dbReference type="PANTHER" id="PTHR11804">
    <property type="entry name" value="PROTEASE M3 THIMET OLIGOPEPTIDASE-RELATED"/>
    <property type="match status" value="1"/>
</dbReference>
<proteinExistence type="inferred from homology"/>
<evidence type="ECO:0000259" key="9">
    <source>
        <dbReference type="Pfam" id="PF08439"/>
    </source>
</evidence>
<dbReference type="EC" id="3.4.24.-" evidence="6"/>
<dbReference type="AlphaFoldDB" id="A0A517N1V6"/>
<feature type="compositionally biased region" description="Basic residues" evidence="7">
    <location>
        <begin position="1"/>
        <end position="12"/>
    </location>
</feature>
<evidence type="ECO:0000256" key="2">
    <source>
        <dbReference type="ARBA" id="ARBA00022723"/>
    </source>
</evidence>
<evidence type="ECO:0000256" key="1">
    <source>
        <dbReference type="ARBA" id="ARBA00022670"/>
    </source>
</evidence>
<keyword evidence="2 6" id="KW-0479">Metal-binding</keyword>
<dbReference type="Pfam" id="PF08439">
    <property type="entry name" value="Peptidase_M3_N"/>
    <property type="match status" value="1"/>
</dbReference>
<comment type="cofactor">
    <cofactor evidence="6">
        <name>Zn(2+)</name>
        <dbReference type="ChEBI" id="CHEBI:29105"/>
    </cofactor>
    <text evidence="6">Binds 1 zinc ion.</text>
</comment>
<keyword evidence="5 6" id="KW-0482">Metalloprotease</keyword>
<dbReference type="InterPro" id="IPR001567">
    <property type="entry name" value="Pept_M3A_M3B_dom"/>
</dbReference>
<dbReference type="InterPro" id="IPR004438">
    <property type="entry name" value="Peptidase_M3B"/>
</dbReference>
<feature type="domain" description="Oligopeptidase F N-terminal" evidence="9">
    <location>
        <begin position="125"/>
        <end position="193"/>
    </location>
</feature>
<keyword evidence="3 6" id="KW-0378">Hydrolase</keyword>
<evidence type="ECO:0000313" key="10">
    <source>
        <dbReference type="EMBL" id="QDT00988.1"/>
    </source>
</evidence>
<dbReference type="OrthoDB" id="9766487at2"/>
<dbReference type="KEGG" id="amob:HG15A2_43300"/>
<dbReference type="InterPro" id="IPR045090">
    <property type="entry name" value="Pept_M3A_M3B"/>
</dbReference>
<protein>
    <recommendedName>
        <fullName evidence="6">Oligopeptidase F</fullName>
        <ecNumber evidence="6">3.4.24.-</ecNumber>
    </recommendedName>
</protein>
<sequence length="609" mass="69715">MAATKTKRKPRPKTLPPRSKVKEADTWNLETLFPTDAAWEKAFTKWKKTIPQFDKFRAKLGDSAKQLAACLAFDAKFDEQAEQIGTYAFLKTAEDQTNSEYQRMVGRFQHAASEAGQAASYIRPEILAISKSKFQKLLKAKELQPYQLVLERIARYRPHTLSDAEERLLAMQSEMADTSNKAFRQLTDADLKFGMIEDATGQEIELSHSSFSAMLHSPKRSVRKKAFHQYYEVFESHENVLAATLSGSIQRDVYYAKARGHDSARAAALFPDNVPVSVYDNLTKAVRERLPVQHRYYDLRKRKMKLKEVHHYDTYVPILSDLDQNRTWKQAVDVVMRSLEPLGSDYCNVLGEGLTTARWCDRYPNRGKQSGAFSCGTFNAAPFILMNYQESVLDHVFTLTHEAGHSMHSYYSSNNQPYLYYDYVIFVAEVASTFNEQLLSRQLMSEAKSDKERAYLVNRDIDAIRGTIIRQTMFAEFEKIAHELAESGEPLTVECFKEEYLKLLEAYFGPDFAIDEQLKLECFRIPHFYRAFYVYKYATGLSAAIALSERVINGGEKELNDYLSFLKGGCSKDPLDLLKDAGVDMTKPKPVRTALDRFESLVDELDELL</sequence>
<keyword evidence="11" id="KW-1185">Reference proteome</keyword>
<dbReference type="Pfam" id="PF01432">
    <property type="entry name" value="Peptidase_M3"/>
    <property type="match status" value="1"/>
</dbReference>
<dbReference type="RefSeq" id="WP_145062861.1">
    <property type="nucleotide sequence ID" value="NZ_CP036263.1"/>
</dbReference>
<dbReference type="CDD" id="cd09608">
    <property type="entry name" value="M3B_PepF"/>
    <property type="match status" value="1"/>
</dbReference>
<keyword evidence="1 6" id="KW-0645">Protease</keyword>
<evidence type="ECO:0000256" key="7">
    <source>
        <dbReference type="SAM" id="MobiDB-lite"/>
    </source>
</evidence>
<dbReference type="Proteomes" id="UP000319852">
    <property type="component" value="Chromosome"/>
</dbReference>
<keyword evidence="4 6" id="KW-0862">Zinc</keyword>
<feature type="region of interest" description="Disordered" evidence="7">
    <location>
        <begin position="1"/>
        <end position="22"/>
    </location>
</feature>
<dbReference type="Gene3D" id="1.10.1370.20">
    <property type="entry name" value="Oligoendopeptidase f, C-terminal domain"/>
    <property type="match status" value="1"/>
</dbReference>
<evidence type="ECO:0000256" key="5">
    <source>
        <dbReference type="ARBA" id="ARBA00023049"/>
    </source>
</evidence>
<evidence type="ECO:0000256" key="4">
    <source>
        <dbReference type="ARBA" id="ARBA00022833"/>
    </source>
</evidence>
<evidence type="ECO:0000256" key="6">
    <source>
        <dbReference type="RuleBase" id="RU368091"/>
    </source>
</evidence>